<keyword evidence="8" id="KW-0066">ATP synthesis</keyword>
<evidence type="ECO:0000256" key="6">
    <source>
        <dbReference type="ARBA" id="ARBA00023136"/>
    </source>
</evidence>
<keyword evidence="6" id="KW-0472">Membrane</keyword>
<dbReference type="SUPFAM" id="SSF52943">
    <property type="entry name" value="ATP synthase (F1-ATPase), gamma subunit"/>
    <property type="match status" value="1"/>
</dbReference>
<keyword evidence="5" id="KW-0406">Ion transport</keyword>
<evidence type="ECO:0000256" key="4">
    <source>
        <dbReference type="ARBA" id="ARBA00022781"/>
    </source>
</evidence>
<dbReference type="RefSeq" id="WP_010925247.1">
    <property type="nucleotide sequence ID" value="NC_002771.1"/>
</dbReference>
<evidence type="ECO:0000313" key="9">
    <source>
        <dbReference type="EMBL" id="CAC13619.1"/>
    </source>
</evidence>
<dbReference type="STRING" id="272635.gene:17577047"/>
<gene>
    <name evidence="9" type="ordered locus">MYPU_4460</name>
</gene>
<dbReference type="KEGG" id="mpu:MYPU_4460"/>
<sequence>MKIYSKIEKKKKNLINIKNYINIYFLESLSQFQVQNKIYTNKLNEVNFIKNIYSNVLKSRFGLKSFFFNGYPSTKNGRKIFVYIAEINRISDISHRQLDKKILDTIEKNDWIIAIGKHAIQFAQENKLNILTTFESIDEKYVNDLKALIYDKYTLGGVYQIEFFFQSNKLKNNSVVILPIKNFHLDKSFEDEEIDPKIEIYPNLTDFVDDLSWIYLQSSISALLIEANFYLIKQRIAKLKDLLNDIDKKIENIKYESSKFRKDILNENVLTTTQ</sequence>
<evidence type="ECO:0000256" key="1">
    <source>
        <dbReference type="ARBA" id="ARBA00004170"/>
    </source>
</evidence>
<dbReference type="AlphaFoldDB" id="Q98QC0"/>
<dbReference type="GO" id="GO:0046933">
    <property type="term" value="F:proton-transporting ATP synthase activity, rotational mechanism"/>
    <property type="evidence" value="ECO:0007669"/>
    <property type="project" value="InterPro"/>
</dbReference>
<keyword evidence="3" id="KW-0813">Transport</keyword>
<evidence type="ECO:0000256" key="8">
    <source>
        <dbReference type="ARBA" id="ARBA00023310"/>
    </source>
</evidence>
<dbReference type="Proteomes" id="UP000000528">
    <property type="component" value="Chromosome"/>
</dbReference>
<keyword evidence="7" id="KW-0139">CF(1)</keyword>
<dbReference type="EMBL" id="AL445564">
    <property type="protein sequence ID" value="CAC13619.1"/>
    <property type="molecule type" value="Genomic_DNA"/>
</dbReference>
<proteinExistence type="inferred from homology"/>
<dbReference type="GO" id="GO:0045259">
    <property type="term" value="C:proton-transporting ATP synthase complex"/>
    <property type="evidence" value="ECO:0007669"/>
    <property type="project" value="UniProtKB-KW"/>
</dbReference>
<evidence type="ECO:0000256" key="7">
    <source>
        <dbReference type="ARBA" id="ARBA00023196"/>
    </source>
</evidence>
<evidence type="ECO:0000256" key="5">
    <source>
        <dbReference type="ARBA" id="ARBA00023065"/>
    </source>
</evidence>
<evidence type="ECO:0000313" key="10">
    <source>
        <dbReference type="Proteomes" id="UP000000528"/>
    </source>
</evidence>
<dbReference type="NCBIfam" id="NF045933">
    <property type="entry name" value="MSC_0622_gamma"/>
    <property type="match status" value="1"/>
</dbReference>
<dbReference type="PIR" id="F90567">
    <property type="entry name" value="F90567"/>
</dbReference>
<keyword evidence="4" id="KW-0375">Hydrogen ion transport</keyword>
<comment type="subcellular location">
    <subcellularLocation>
        <location evidence="1">Membrane</location>
        <topology evidence="1">Peripheral membrane protein</topology>
    </subcellularLocation>
</comment>
<dbReference type="BioCyc" id="MPUL272635:G1GT6-451-MONOMER"/>
<dbReference type="HOGENOM" id="CLU_1014976_0_0_14"/>
<comment type="similarity">
    <text evidence="2">Belongs to the ATPase gamma chain family.</text>
</comment>
<evidence type="ECO:0000256" key="2">
    <source>
        <dbReference type="ARBA" id="ARBA00007681"/>
    </source>
</evidence>
<reference evidence="9 10" key="1">
    <citation type="journal article" date="2001" name="Nucleic Acids Res.">
        <title>The complete genome sequence of the murine respiratory pathogen Mycoplasma pulmonis.</title>
        <authorList>
            <person name="Chambaud I."/>
            <person name="Heilig R."/>
            <person name="Ferris S."/>
            <person name="Barbe V."/>
            <person name="Samson D."/>
            <person name="Galisson F."/>
            <person name="Moszer I."/>
            <person name="Dybvig K."/>
            <person name="Wroblewski H."/>
            <person name="Viari A."/>
            <person name="Rocha E.P.C."/>
            <person name="Blanchard A."/>
        </authorList>
    </citation>
    <scope>NUCLEOTIDE SEQUENCE [LARGE SCALE GENOMIC DNA]</scope>
    <source>
        <strain evidence="9 10">UAB CTIP</strain>
    </source>
</reference>
<dbReference type="InterPro" id="IPR035968">
    <property type="entry name" value="ATP_synth_F1_ATPase_gsu"/>
</dbReference>
<organism evidence="10">
    <name type="scientific">Mycoplasmopsis pulmonis (strain UAB CTIP)</name>
    <name type="common">Mycoplasma pulmonis</name>
    <dbReference type="NCBI Taxonomy" id="272635"/>
    <lineage>
        <taxon>Bacteria</taxon>
        <taxon>Bacillati</taxon>
        <taxon>Mycoplasmatota</taxon>
        <taxon>Mycoplasmoidales</taxon>
        <taxon>Metamycoplasmataceae</taxon>
        <taxon>Mycoplasmopsis</taxon>
    </lineage>
</organism>
<evidence type="ECO:0008006" key="11">
    <source>
        <dbReference type="Google" id="ProtNLM"/>
    </source>
</evidence>
<protein>
    <recommendedName>
        <fullName evidence="11">ATP synthase gamma chain</fullName>
    </recommendedName>
</protein>
<accession>Q98QC0</accession>
<dbReference type="Gene3D" id="3.40.1380.10">
    <property type="match status" value="1"/>
</dbReference>
<keyword evidence="10" id="KW-1185">Reference proteome</keyword>
<evidence type="ECO:0000256" key="3">
    <source>
        <dbReference type="ARBA" id="ARBA00022448"/>
    </source>
</evidence>
<name>Q98QC0_MYCPU</name>